<dbReference type="Pfam" id="PF01636">
    <property type="entry name" value="APH"/>
    <property type="match status" value="1"/>
</dbReference>
<feature type="compositionally biased region" description="Low complexity" evidence="2">
    <location>
        <begin position="733"/>
        <end position="744"/>
    </location>
</feature>
<dbReference type="InterPro" id="IPR002575">
    <property type="entry name" value="Aminoglycoside_PTrfase"/>
</dbReference>
<gene>
    <name evidence="5" type="ORF">TRAPUB_8084</name>
</gene>
<evidence type="ECO:0008006" key="7">
    <source>
        <dbReference type="Google" id="ProtNLM"/>
    </source>
</evidence>
<dbReference type="InterPro" id="IPR011009">
    <property type="entry name" value="Kinase-like_dom_sf"/>
</dbReference>
<feature type="coiled-coil region" evidence="1">
    <location>
        <begin position="491"/>
        <end position="518"/>
    </location>
</feature>
<comment type="caution">
    <text evidence="5">The sequence shown here is derived from an EMBL/GenBank/DDBJ whole genome shotgun (WGS) entry which is preliminary data.</text>
</comment>
<dbReference type="SUPFAM" id="SSF56112">
    <property type="entry name" value="Protein kinase-like (PK-like)"/>
    <property type="match status" value="1"/>
</dbReference>
<keyword evidence="1" id="KW-0175">Coiled coil</keyword>
<feature type="region of interest" description="Disordered" evidence="2">
    <location>
        <begin position="680"/>
        <end position="760"/>
    </location>
</feature>
<feature type="compositionally biased region" description="Basic and acidic residues" evidence="2">
    <location>
        <begin position="711"/>
        <end position="720"/>
    </location>
</feature>
<dbReference type="AlphaFoldDB" id="A0A1M2W6F3"/>
<evidence type="ECO:0000313" key="6">
    <source>
        <dbReference type="Proteomes" id="UP000184267"/>
    </source>
</evidence>
<evidence type="ECO:0000259" key="4">
    <source>
        <dbReference type="Pfam" id="PF19189"/>
    </source>
</evidence>
<dbReference type="GO" id="GO:0005739">
    <property type="term" value="C:mitochondrion"/>
    <property type="evidence" value="ECO:0007669"/>
    <property type="project" value="InterPro"/>
</dbReference>
<proteinExistence type="predicted"/>
<dbReference type="PANTHER" id="PTHR39468:SF1">
    <property type="entry name" value="MTF2-LIKE C-TERMINAL DOMAIN-CONTAINING PROTEIN"/>
    <property type="match status" value="1"/>
</dbReference>
<organism evidence="5 6">
    <name type="scientific">Trametes pubescens</name>
    <name type="common">White-rot fungus</name>
    <dbReference type="NCBI Taxonomy" id="154538"/>
    <lineage>
        <taxon>Eukaryota</taxon>
        <taxon>Fungi</taxon>
        <taxon>Dikarya</taxon>
        <taxon>Basidiomycota</taxon>
        <taxon>Agaricomycotina</taxon>
        <taxon>Agaricomycetes</taxon>
        <taxon>Polyporales</taxon>
        <taxon>Polyporaceae</taxon>
        <taxon>Trametes</taxon>
    </lineage>
</organism>
<dbReference type="EMBL" id="MNAD01000176">
    <property type="protein sequence ID" value="OJT15352.1"/>
    <property type="molecule type" value="Genomic_DNA"/>
</dbReference>
<dbReference type="InterPro" id="IPR040009">
    <property type="entry name" value="Mtf2/C5D6.12-like"/>
</dbReference>
<name>A0A1M2W6F3_TRAPU</name>
<feature type="domain" description="Mtf2-like C-terminal" evidence="4">
    <location>
        <begin position="495"/>
        <end position="675"/>
    </location>
</feature>
<dbReference type="OrthoDB" id="2444174at2759"/>
<dbReference type="STRING" id="154538.A0A1M2W6F3"/>
<dbReference type="Gene3D" id="3.90.1200.10">
    <property type="match status" value="1"/>
</dbReference>
<evidence type="ECO:0000256" key="1">
    <source>
        <dbReference type="SAM" id="Coils"/>
    </source>
</evidence>
<evidence type="ECO:0000313" key="5">
    <source>
        <dbReference type="EMBL" id="OJT15352.1"/>
    </source>
</evidence>
<accession>A0A1M2W6F3</accession>
<evidence type="ECO:0000256" key="2">
    <source>
        <dbReference type="SAM" id="MobiDB-lite"/>
    </source>
</evidence>
<feature type="domain" description="Aminoglycoside phosphotransferase" evidence="3">
    <location>
        <begin position="99"/>
        <end position="268"/>
    </location>
</feature>
<dbReference type="PANTHER" id="PTHR39468">
    <property type="entry name" value="CHROMOSOME 7, WHOLE GENOME SHOTGUN SEQUENCE"/>
    <property type="match status" value="1"/>
</dbReference>
<dbReference type="Pfam" id="PF19189">
    <property type="entry name" value="Mtf2"/>
    <property type="match status" value="1"/>
</dbReference>
<protein>
    <recommendedName>
        <fullName evidence="7">Aminoglycoside phosphotransferase domain-containing protein</fullName>
    </recommendedName>
</protein>
<sequence>MSPATDQPDQPEEIPELPRATWTALPDLPRLSGPTILPIGRKFFLHSPTSILKLGVDDGEDIMTAFAYSALGECVPRVINAVTLSPNTTDGIRPPRVQRGLVLTLKPGKPLEELWPSLSPPQREMVKSQLCDLLLRLRARQHDYHGRPGRQPYVLYFLRGPKTYACCASRAEWDESRLCALRASEDVPADRVPLLEQVQRETSGADGWDRPVLTHGDLSDRNIIVDPDTLAITGLIDWERANIMPAYFEYVAARLTGGHEPEWRRELLEVLRTVLRRECEVTCGENGDAKGGAPPGDAGVVDAGKIGYRKTLAAWDAMVDVERFAQEYNDRCYWTFDTGLPDSSDQTVPVFQFDSDGEASSISKVGEGFKRGLHSKEPSAANASQSIFSPHVSPWDQVFEDIKDIQDPRPPTMNPRSLKMSAGLRANRSVRQQTATARETEVLTDMFSSVFSASSRLNTPGTLGIGRPQTRNDMKQLYGKLRSHTQRLRWTTEADQELDRKKEEMELLETDVALLEWAMREVFGESQRYESVTTPTPAEDGAAEPPQPEEPVLHPSSYPILLAALMRTFRDKYKDPNLALSMFDHARHLSISSFVFGCTTPAYNELIETRWRCFRDLRGVVDALEEMRINGIELDNRTRQLGETVRREVGERDLWQEDSPLGTGEVWELVASIERLTVASKPRRSKGSAGNLKEDASRVRRRKWSANQEAWKQKVLEDGGKPTYQFERMAPRSTSHASSSILSSEGQTGQALKDALARSS</sequence>
<feature type="region of interest" description="Disordered" evidence="2">
    <location>
        <begin position="528"/>
        <end position="554"/>
    </location>
</feature>
<dbReference type="InterPro" id="IPR043837">
    <property type="entry name" value="Mtf2-like_C"/>
</dbReference>
<dbReference type="Proteomes" id="UP000184267">
    <property type="component" value="Unassembled WGS sequence"/>
</dbReference>
<keyword evidence="6" id="KW-1185">Reference proteome</keyword>
<reference evidence="5 6" key="1">
    <citation type="submission" date="2016-10" db="EMBL/GenBank/DDBJ databases">
        <title>Genome sequence of the basidiomycete white-rot fungus Trametes pubescens.</title>
        <authorList>
            <person name="Makela M.R."/>
            <person name="Granchi Z."/>
            <person name="Peng M."/>
            <person name="De Vries R.P."/>
            <person name="Grigoriev I."/>
            <person name="Riley R."/>
            <person name="Hilden K."/>
        </authorList>
    </citation>
    <scope>NUCLEOTIDE SEQUENCE [LARGE SCALE GENOMIC DNA]</scope>
    <source>
        <strain evidence="5 6">FBCC735</strain>
    </source>
</reference>
<evidence type="ECO:0000259" key="3">
    <source>
        <dbReference type="Pfam" id="PF01636"/>
    </source>
</evidence>